<dbReference type="EMBL" id="PFAT01000018">
    <property type="protein sequence ID" value="PIR92564.1"/>
    <property type="molecule type" value="Genomic_DNA"/>
</dbReference>
<evidence type="ECO:0000313" key="1">
    <source>
        <dbReference type="EMBL" id="PIR92564.1"/>
    </source>
</evidence>
<accession>A0A2H0V0E8</accession>
<comment type="caution">
    <text evidence="1">The sequence shown here is derived from an EMBL/GenBank/DDBJ whole genome shotgun (WGS) entry which is preliminary data.</text>
</comment>
<gene>
    <name evidence="1" type="ORF">COU01_01070</name>
</gene>
<protein>
    <submittedName>
        <fullName evidence="1">Uncharacterized protein</fullName>
    </submittedName>
</protein>
<dbReference type="Proteomes" id="UP000228510">
    <property type="component" value="Unassembled WGS sequence"/>
</dbReference>
<name>A0A2H0V0E8_9BACT</name>
<proteinExistence type="predicted"/>
<sequence length="1500" mass="172899">MDMDRSAHLEKKSTRLSYGEAIIGDDKRIDFDKPLKQKKAKTLTGEEIPTERFRGFIATHELQPVTGEQAEVSELYFTFRETGSRVALYKLIEIKIKSLRALADDRVALTDEELKPVLDLIEWCPGGKELSKEQLTKEVKQVAVDIYNRELSGKGEKGLTEAGEFWDRLCVQTLDRNGAIRLSQEHREKLEKSIDKDLKEREDLDDVAELYHFLVAHGVDPQTLRLSDILRENLMENKHEDWYKKLVGEEDGRDKGLGLAKREGKENDYLAVNPREYWREKLLIAVEGRLGEMRSSVVAYLDKSGERQKLNIGRGGVETDARGLETALAYESVAGEKVLGQFLDQMNKGGYWRGKALLDVLYWKFYRGQLVGNVESMSDNVIPDSMAKRDEINVTLRQYSGEVAISNMEKDERFIYALKTLYFFNQGKSYEYKLEVLAQKYNFDANGELPQFIVDAVMFEKVYVLDALNMSRGDLRILAYHPAQIFDKEIVTDADGHTLEFLGENMRFTESPMMKMGWWDTSNDRFNYEAMVPDTREFNPEKYWDQKDKIWQHCFMYLLEANDRSHDLVRKYANTEERILFMPELTPDNLNRAREIAQKNKISIEEALRQMAEPMTDTPGQAGDYLNYQNTRYKIKRGQKPDQGEYDHRRGVFDRIKWVLDEDMRLLGEGKQGKAGLNDRLNPDDQRSLTVRQAMQNFVNFLSLDLSGTRSLRLDGINIDKRANEIFYNDELAILLNQFEADSTNARFTAQRQFFEGFLNMRNVLRDSRCWGFVFDLVDSEVHKRLGKNMDLTFAEGYDIGATKSLDLLKKMIRLPASDDIYSMRVTPGQVLEGITEFGHRRSNSQNYWPLARFIAFAEAAMLRRLTQLEIASAQDLSKYIDPMGEVQLGAAEELEKLIGWHKDIYAAHRSVLGEISNLSYMEKMTQLRLELARQGLLRNWTNAMRGFIERARDTESLQWTQQRDVPLQQLAGFYEEIADGYDESGFTPVKSWQVVDVVVDGYKIKRDNLLIQSLNRIQLALFFDEMGLDESGEAMGGARKIKLKPLTGDSLREAPENDSATVKDERFTVNDNDYLVEQIFSNREGKWFRLSMPNGESLGWINENLIEYSFDIKQSATDPMRPGEVIFEGGRLVWQKGRSGWQWDWVPGNWSERLSDDGMRRYWEFMPGGNFERRLELGVEGVSHSINKLKGTPFEVKDKSTLQRKKSIGGKMVRIQPANYPLGLKFKSEKHREYFYNLRAQTLLSLLLGRPIGAEPGTGYTPDSPRQAGAALPQNMFVNRVADFTQLLQFGDWVTKQMRSTEMYAACRGALIKTLKGWFNAELLASEIAEQRVGMFEFMMQGRVWDTDRETLERFVKETSQIAFIRQGNKPFRQRLKESGERTRETQALRTKAWWYRLQIKASQANIGDKVKINLPTLVVEAFLGAPQLIWATILNTTAWWLTWWTTAPILAGGYLAINNLAIQRWGAKAASKIDPDISDANLPQFTYLREHNAYVPVE</sequence>
<evidence type="ECO:0000313" key="2">
    <source>
        <dbReference type="Proteomes" id="UP000228510"/>
    </source>
</evidence>
<reference evidence="2" key="1">
    <citation type="submission" date="2017-09" db="EMBL/GenBank/DDBJ databases">
        <title>Depth-based differentiation of microbial function through sediment-hosted aquifers and enrichment of novel symbionts in the deep terrestrial subsurface.</title>
        <authorList>
            <person name="Probst A.J."/>
            <person name="Ladd B."/>
            <person name="Jarett J.K."/>
            <person name="Geller-Mcgrath D.E."/>
            <person name="Sieber C.M.K."/>
            <person name="Emerson J.B."/>
            <person name="Anantharaman K."/>
            <person name="Thomas B.C."/>
            <person name="Malmstrom R."/>
            <person name="Stieglmeier M."/>
            <person name="Klingl A."/>
            <person name="Woyke T."/>
            <person name="Ryan C.M."/>
            <person name="Banfield J.F."/>
        </authorList>
    </citation>
    <scope>NUCLEOTIDE SEQUENCE [LARGE SCALE GENOMIC DNA]</scope>
</reference>
<organism evidence="1 2">
    <name type="scientific">Candidatus Falkowbacteria bacterium CG10_big_fil_rev_8_21_14_0_10_44_15</name>
    <dbReference type="NCBI Taxonomy" id="1974569"/>
    <lineage>
        <taxon>Bacteria</taxon>
        <taxon>Candidatus Falkowiibacteriota</taxon>
    </lineage>
</organism>